<sequence>MNHKCIHSLRHRRSLVRTFKNIISALIFPIDDDSRAIQAKFVKCRWCITRLIATILICAECSTFACIFHMRSHLKKKGHSFAFATQLGHIFCKRCDDFVYDHRFEKIRLAADNATRASLGLTARMTWIPDRTLTEYITLHNDCVERVSKNSHRGLRGLVNLGNTCFMSSIIQALVHTPHLKDYFLTDQHQCALFPQKNSQCLMCELSTIFQEFYNGEIIPFKPSRFLNLVWTHARHLAGYEQQDAHEFLIAALDVLHRHSGSSTLPSASHECNCIIDWIFTGKLQSDLTCSNCGGVSTTVDPYWDISLDLGPESVQISSELSRPTLQDCLQRYIRPEQLGSSAKIKCGQCGTYQESTKQLTLKTLPIVACFHLKRFEHNSKQRQKMATRIHYPQFIDMTPYTASYRERSHDIIDQGPTAESLIKNRNKYELFAVVNHHGTMESGHYTCSIRHQHNQWFECDDQLITRIPTENVLNSEGYLLFYHKCHLDYY</sequence>
<evidence type="ECO:0000256" key="15">
    <source>
        <dbReference type="RuleBase" id="RU366025"/>
    </source>
</evidence>
<evidence type="ECO:0000259" key="16">
    <source>
        <dbReference type="PROSITE" id="PS50235"/>
    </source>
</evidence>
<protein>
    <recommendedName>
        <fullName evidence="15">Ubiquitin carboxyl-terminal hydrolase</fullName>
        <ecNumber evidence="15">3.4.19.12</ecNumber>
    </recommendedName>
</protein>
<comment type="similarity">
    <text evidence="13">Belongs to the peptidase C19 family. UBP8 subfamily.</text>
</comment>
<keyword evidence="11" id="KW-0804">Transcription</keyword>
<evidence type="ECO:0000256" key="13">
    <source>
        <dbReference type="ARBA" id="ARBA00038490"/>
    </source>
</evidence>
<evidence type="ECO:0000313" key="19">
    <source>
        <dbReference type="Proteomes" id="UP001608902"/>
    </source>
</evidence>
<evidence type="ECO:0000256" key="7">
    <source>
        <dbReference type="ARBA" id="ARBA00022801"/>
    </source>
</evidence>
<evidence type="ECO:0000256" key="3">
    <source>
        <dbReference type="ARBA" id="ARBA00022670"/>
    </source>
</evidence>
<keyword evidence="9" id="KW-0862">Zinc</keyword>
<keyword evidence="3 15" id="KW-0645">Protease</keyword>
<evidence type="ECO:0000256" key="12">
    <source>
        <dbReference type="ARBA" id="ARBA00023242"/>
    </source>
</evidence>
<keyword evidence="5 14" id="KW-0863">Zinc-finger</keyword>
<comment type="catalytic activity">
    <reaction evidence="1 15">
        <text>Thiol-dependent hydrolysis of ester, thioester, amide, peptide and isopeptide bonds formed by the C-terminal Gly of ubiquitin (a 76-residue protein attached to proteins as an intracellular targeting signal).</text>
        <dbReference type="EC" id="3.4.19.12"/>
    </reaction>
</comment>
<dbReference type="Proteomes" id="UP001608902">
    <property type="component" value="Unassembled WGS sequence"/>
</dbReference>
<keyword evidence="6 15" id="KW-0833">Ubl conjugation pathway</keyword>
<organism evidence="18 19">
    <name type="scientific">Gnathostoma spinigerum</name>
    <dbReference type="NCBI Taxonomy" id="75299"/>
    <lineage>
        <taxon>Eukaryota</taxon>
        <taxon>Metazoa</taxon>
        <taxon>Ecdysozoa</taxon>
        <taxon>Nematoda</taxon>
        <taxon>Chromadorea</taxon>
        <taxon>Rhabditida</taxon>
        <taxon>Spirurina</taxon>
        <taxon>Gnathostomatomorpha</taxon>
        <taxon>Gnathostomatoidea</taxon>
        <taxon>Gnathostomatidae</taxon>
        <taxon>Gnathostoma</taxon>
    </lineage>
</organism>
<evidence type="ECO:0000256" key="11">
    <source>
        <dbReference type="ARBA" id="ARBA00023163"/>
    </source>
</evidence>
<dbReference type="InterPro" id="IPR018200">
    <property type="entry name" value="USP_CS"/>
</dbReference>
<dbReference type="InterPro" id="IPR038765">
    <property type="entry name" value="Papain-like_cys_pep_sf"/>
</dbReference>
<dbReference type="PROSITE" id="PS50235">
    <property type="entry name" value="USP_3"/>
    <property type="match status" value="1"/>
</dbReference>
<evidence type="ECO:0000256" key="5">
    <source>
        <dbReference type="ARBA" id="ARBA00022771"/>
    </source>
</evidence>
<evidence type="ECO:0000256" key="2">
    <source>
        <dbReference type="ARBA" id="ARBA00004123"/>
    </source>
</evidence>
<dbReference type="InterPro" id="IPR050185">
    <property type="entry name" value="Ub_carboxyl-term_hydrolase"/>
</dbReference>
<dbReference type="Pfam" id="PF02148">
    <property type="entry name" value="zf-UBP"/>
    <property type="match status" value="1"/>
</dbReference>
<evidence type="ECO:0000256" key="4">
    <source>
        <dbReference type="ARBA" id="ARBA00022723"/>
    </source>
</evidence>
<dbReference type="EMBL" id="JBGFUD010001678">
    <property type="protein sequence ID" value="MFH4976615.1"/>
    <property type="molecule type" value="Genomic_DNA"/>
</dbReference>
<keyword evidence="12" id="KW-0539">Nucleus</keyword>
<evidence type="ECO:0000256" key="9">
    <source>
        <dbReference type="ARBA" id="ARBA00022833"/>
    </source>
</evidence>
<keyword evidence="10" id="KW-0805">Transcription regulation</keyword>
<accession>A0ABD6EAE8</accession>
<feature type="domain" description="USP" evidence="16">
    <location>
        <begin position="156"/>
        <end position="486"/>
    </location>
</feature>
<evidence type="ECO:0000256" key="1">
    <source>
        <dbReference type="ARBA" id="ARBA00000707"/>
    </source>
</evidence>
<dbReference type="InterPro" id="IPR028889">
    <property type="entry name" value="USP"/>
</dbReference>
<keyword evidence="4" id="KW-0479">Metal-binding</keyword>
<comment type="subcellular location">
    <subcellularLocation>
        <location evidence="2">Nucleus</location>
    </subcellularLocation>
</comment>
<evidence type="ECO:0000313" key="18">
    <source>
        <dbReference type="EMBL" id="MFH4976615.1"/>
    </source>
</evidence>
<gene>
    <name evidence="18" type="ORF">AB6A40_003324</name>
</gene>
<dbReference type="GO" id="GO:0004843">
    <property type="term" value="F:cysteine-type deubiquitinase activity"/>
    <property type="evidence" value="ECO:0007669"/>
    <property type="project" value="UniProtKB-UniRule"/>
</dbReference>
<reference evidence="18 19" key="1">
    <citation type="submission" date="2024-08" db="EMBL/GenBank/DDBJ databases">
        <title>Gnathostoma spinigerum genome.</title>
        <authorList>
            <person name="Gonzalez-Bertolin B."/>
            <person name="Monzon S."/>
            <person name="Zaballos A."/>
            <person name="Jimenez P."/>
            <person name="Dekumyoy P."/>
            <person name="Varona S."/>
            <person name="Cuesta I."/>
            <person name="Sumanam S."/>
            <person name="Adisakwattana P."/>
            <person name="Gasser R.B."/>
            <person name="Hernandez-Gonzalez A."/>
            <person name="Young N.D."/>
            <person name="Perteguer M.J."/>
        </authorList>
    </citation>
    <scope>NUCLEOTIDE SEQUENCE [LARGE SCALE GENOMIC DNA]</scope>
    <source>
        <strain evidence="18">AL3</strain>
        <tissue evidence="18">Liver</tissue>
    </source>
</reference>
<dbReference type="SUPFAM" id="SSF57850">
    <property type="entry name" value="RING/U-box"/>
    <property type="match status" value="1"/>
</dbReference>
<proteinExistence type="inferred from homology"/>
<dbReference type="PROSITE" id="PS00972">
    <property type="entry name" value="USP_1"/>
    <property type="match status" value="1"/>
</dbReference>
<dbReference type="PROSITE" id="PS50271">
    <property type="entry name" value="ZF_UBP"/>
    <property type="match status" value="1"/>
</dbReference>
<evidence type="ECO:0000256" key="10">
    <source>
        <dbReference type="ARBA" id="ARBA00023015"/>
    </source>
</evidence>
<dbReference type="InterPro" id="IPR001607">
    <property type="entry name" value="Znf_UBP"/>
</dbReference>
<dbReference type="EC" id="3.4.19.12" evidence="15"/>
<name>A0ABD6EAE8_9BILA</name>
<dbReference type="GO" id="GO:0008270">
    <property type="term" value="F:zinc ion binding"/>
    <property type="evidence" value="ECO:0007669"/>
    <property type="project" value="UniProtKB-KW"/>
</dbReference>
<dbReference type="PANTHER" id="PTHR21646">
    <property type="entry name" value="UBIQUITIN CARBOXYL-TERMINAL HYDROLASE"/>
    <property type="match status" value="1"/>
</dbReference>
<feature type="domain" description="UBP-type" evidence="17">
    <location>
        <begin position="17"/>
        <end position="118"/>
    </location>
</feature>
<dbReference type="InterPro" id="IPR013083">
    <property type="entry name" value="Znf_RING/FYVE/PHD"/>
</dbReference>
<evidence type="ECO:0000256" key="8">
    <source>
        <dbReference type="ARBA" id="ARBA00022807"/>
    </source>
</evidence>
<keyword evidence="7 15" id="KW-0378">Hydrolase</keyword>
<evidence type="ECO:0000256" key="14">
    <source>
        <dbReference type="PROSITE-ProRule" id="PRU00502"/>
    </source>
</evidence>
<comment type="caution">
    <text evidence="18">The sequence shown here is derived from an EMBL/GenBank/DDBJ whole genome shotgun (WGS) entry which is preliminary data.</text>
</comment>
<dbReference type="PROSITE" id="PS00973">
    <property type="entry name" value="USP_2"/>
    <property type="match status" value="1"/>
</dbReference>
<evidence type="ECO:0000256" key="6">
    <source>
        <dbReference type="ARBA" id="ARBA00022786"/>
    </source>
</evidence>
<dbReference type="Gene3D" id="3.30.40.10">
    <property type="entry name" value="Zinc/RING finger domain, C3HC4 (zinc finger)"/>
    <property type="match status" value="1"/>
</dbReference>
<dbReference type="Pfam" id="PF00443">
    <property type="entry name" value="UCH"/>
    <property type="match status" value="1"/>
</dbReference>
<dbReference type="PANTHER" id="PTHR21646:SF33">
    <property type="entry name" value="UBIQUITIN CARBOXYL-TERMINAL HYDROLASE 22"/>
    <property type="match status" value="1"/>
</dbReference>
<dbReference type="Gene3D" id="3.90.70.10">
    <property type="entry name" value="Cysteine proteinases"/>
    <property type="match status" value="1"/>
</dbReference>
<keyword evidence="19" id="KW-1185">Reference proteome</keyword>
<dbReference type="AlphaFoldDB" id="A0ABD6EAE8"/>
<evidence type="ECO:0000259" key="17">
    <source>
        <dbReference type="PROSITE" id="PS50271"/>
    </source>
</evidence>
<dbReference type="GO" id="GO:0005634">
    <property type="term" value="C:nucleus"/>
    <property type="evidence" value="ECO:0007669"/>
    <property type="project" value="UniProtKB-SubCell"/>
</dbReference>
<keyword evidence="8 15" id="KW-0788">Thiol protease</keyword>
<dbReference type="GO" id="GO:0006508">
    <property type="term" value="P:proteolysis"/>
    <property type="evidence" value="ECO:0007669"/>
    <property type="project" value="UniProtKB-KW"/>
</dbReference>
<dbReference type="SUPFAM" id="SSF54001">
    <property type="entry name" value="Cysteine proteinases"/>
    <property type="match status" value="1"/>
</dbReference>
<dbReference type="InterPro" id="IPR001394">
    <property type="entry name" value="Peptidase_C19_UCH"/>
</dbReference>